<evidence type="ECO:0000313" key="3">
    <source>
        <dbReference type="Proteomes" id="UP000815325"/>
    </source>
</evidence>
<proteinExistence type="predicted"/>
<reference evidence="2" key="1">
    <citation type="submission" date="2017-08" db="EMBL/GenBank/DDBJ databases">
        <authorList>
            <person name="Polle J.E."/>
            <person name="Barry K."/>
            <person name="Cushman J."/>
            <person name="Schmutz J."/>
            <person name="Tran D."/>
            <person name="Hathwaick L.T."/>
            <person name="Yim W.C."/>
            <person name="Jenkins J."/>
            <person name="Mckie-Krisberg Z.M."/>
            <person name="Prochnik S."/>
            <person name="Lindquist E."/>
            <person name="Dockter R.B."/>
            <person name="Adam C."/>
            <person name="Molina H."/>
            <person name="Bunkerborg J."/>
            <person name="Jin E."/>
            <person name="Buchheim M."/>
            <person name="Magnuson J."/>
        </authorList>
    </citation>
    <scope>NUCLEOTIDE SEQUENCE</scope>
    <source>
        <strain evidence="2">CCAP 19/18</strain>
    </source>
</reference>
<evidence type="ECO:0000313" key="2">
    <source>
        <dbReference type="EMBL" id="KAF5835870.1"/>
    </source>
</evidence>
<accession>A0ABQ7GMN3</accession>
<dbReference type="Proteomes" id="UP000815325">
    <property type="component" value="Unassembled WGS sequence"/>
</dbReference>
<gene>
    <name evidence="2" type="ORF">DUNSADRAFT_6803</name>
</gene>
<evidence type="ECO:0000256" key="1">
    <source>
        <dbReference type="SAM" id="MobiDB-lite"/>
    </source>
</evidence>
<organism evidence="2 3">
    <name type="scientific">Dunaliella salina</name>
    <name type="common">Green alga</name>
    <name type="synonym">Protococcus salinus</name>
    <dbReference type="NCBI Taxonomy" id="3046"/>
    <lineage>
        <taxon>Eukaryota</taxon>
        <taxon>Viridiplantae</taxon>
        <taxon>Chlorophyta</taxon>
        <taxon>core chlorophytes</taxon>
        <taxon>Chlorophyceae</taxon>
        <taxon>CS clade</taxon>
        <taxon>Chlamydomonadales</taxon>
        <taxon>Dunaliellaceae</taxon>
        <taxon>Dunaliella</taxon>
    </lineage>
</organism>
<feature type="region of interest" description="Disordered" evidence="1">
    <location>
        <begin position="1"/>
        <end position="20"/>
    </location>
</feature>
<protein>
    <submittedName>
        <fullName evidence="2">Uncharacterized protein</fullName>
    </submittedName>
</protein>
<keyword evidence="3" id="KW-1185">Reference proteome</keyword>
<comment type="caution">
    <text evidence="2">The sequence shown here is derived from an EMBL/GenBank/DDBJ whole genome shotgun (WGS) entry which is preliminary data.</text>
</comment>
<sequence length="285" mass="31656">MGGGGSKPRAPELPKLQNPLPAIQAAGQAVTQQAAEAATAPINAVGALWSDEQNLDALEQPYERRDEGRADATSKCFFVYPHDEEFKKKSPKMVLEIGSLGFRLLRPETEAPLGLYSWGQIHSWAHAPNDFAFRHFDEGKGTILRHSFAARDVDQMLVQIQFVIDGILSERKRLAVSPEAFAQIMQELEATDPSQRVGLLAKLVKDHYFFSSQGTEVMLTLPTTFEKVDAAVLLHGRLVDQTSFSQMLENADCQGDKDNIWHRITSLRKANSVARGDRGDKRATR</sequence>
<name>A0ABQ7GMN3_DUNSA</name>
<dbReference type="EMBL" id="MU069685">
    <property type="protein sequence ID" value="KAF5835870.1"/>
    <property type="molecule type" value="Genomic_DNA"/>
</dbReference>